<evidence type="ECO:0000313" key="3">
    <source>
        <dbReference type="Proteomes" id="UP000199220"/>
    </source>
</evidence>
<keyword evidence="3" id="KW-1185">Reference proteome</keyword>
<reference evidence="3" key="1">
    <citation type="submission" date="2016-10" db="EMBL/GenBank/DDBJ databases">
        <authorList>
            <person name="Varghese N."/>
            <person name="Submissions S."/>
        </authorList>
    </citation>
    <scope>NUCLEOTIDE SEQUENCE [LARGE SCALE GENOMIC DNA]</scope>
    <source>
        <strain evidence="3">DSM 21368</strain>
    </source>
</reference>
<dbReference type="SUPFAM" id="SSF56752">
    <property type="entry name" value="D-aminoacid aminotransferase-like PLP-dependent enzymes"/>
    <property type="match status" value="1"/>
</dbReference>
<evidence type="ECO:0000313" key="2">
    <source>
        <dbReference type="EMBL" id="SEE04569.1"/>
    </source>
</evidence>
<dbReference type="PANTHER" id="PTHR42743:SF11">
    <property type="entry name" value="AMINODEOXYCHORISMATE LYASE"/>
    <property type="match status" value="1"/>
</dbReference>
<dbReference type="Gene3D" id="3.20.10.10">
    <property type="entry name" value="D-amino Acid Aminotransferase, subunit A, domain 2"/>
    <property type="match status" value="1"/>
</dbReference>
<gene>
    <name evidence="2" type="ORF">SAMN04488554_1385</name>
</gene>
<dbReference type="GO" id="GO:0016829">
    <property type="term" value="F:lyase activity"/>
    <property type="evidence" value="ECO:0007669"/>
    <property type="project" value="UniProtKB-KW"/>
</dbReference>
<dbReference type="InterPro" id="IPR001544">
    <property type="entry name" value="Aminotrans_IV"/>
</dbReference>
<dbReference type="GO" id="GO:0046394">
    <property type="term" value="P:carboxylic acid biosynthetic process"/>
    <property type="evidence" value="ECO:0007669"/>
    <property type="project" value="UniProtKB-ARBA"/>
</dbReference>
<dbReference type="STRING" id="648782.SAMN04488554_1385"/>
<dbReference type="GO" id="GO:0005829">
    <property type="term" value="C:cytosol"/>
    <property type="evidence" value="ECO:0007669"/>
    <property type="project" value="TreeGrafter"/>
</dbReference>
<dbReference type="Gene3D" id="3.30.470.10">
    <property type="match status" value="1"/>
</dbReference>
<keyword evidence="2" id="KW-0456">Lyase</keyword>
<dbReference type="InterPro" id="IPR043132">
    <property type="entry name" value="BCAT-like_C"/>
</dbReference>
<dbReference type="InterPro" id="IPR043131">
    <property type="entry name" value="BCAT-like_N"/>
</dbReference>
<dbReference type="EMBL" id="FNTX01000001">
    <property type="protein sequence ID" value="SEE04569.1"/>
    <property type="molecule type" value="Genomic_DNA"/>
</dbReference>
<organism evidence="2 3">
    <name type="scientific">Ruania alba</name>
    <dbReference type="NCBI Taxonomy" id="648782"/>
    <lineage>
        <taxon>Bacteria</taxon>
        <taxon>Bacillati</taxon>
        <taxon>Actinomycetota</taxon>
        <taxon>Actinomycetes</taxon>
        <taxon>Micrococcales</taxon>
        <taxon>Ruaniaceae</taxon>
        <taxon>Ruania</taxon>
    </lineage>
</organism>
<dbReference type="NCBIfam" id="NF005886">
    <property type="entry name" value="PRK07849.1-1"/>
    <property type="match status" value="1"/>
</dbReference>
<dbReference type="InterPro" id="IPR050571">
    <property type="entry name" value="Class-IV_PLP-Dep_Aminotrnsfr"/>
</dbReference>
<proteinExistence type="inferred from homology"/>
<dbReference type="OrthoDB" id="3199344at2"/>
<protein>
    <submittedName>
        <fullName evidence="2">4-amino-4-deoxychorismate lyase</fullName>
    </submittedName>
</protein>
<comment type="similarity">
    <text evidence="1">Belongs to the class-IV pyridoxal-phosphate-dependent aminotransferase family.</text>
</comment>
<accession>A0A1H5FMG2</accession>
<dbReference type="PANTHER" id="PTHR42743">
    <property type="entry name" value="AMINO-ACID AMINOTRANSFERASE"/>
    <property type="match status" value="1"/>
</dbReference>
<dbReference type="Proteomes" id="UP000199220">
    <property type="component" value="Unassembled WGS sequence"/>
</dbReference>
<dbReference type="AlphaFoldDB" id="A0A1H5FMG2"/>
<name>A0A1H5FMG2_9MICO</name>
<sequence length="293" mass="31559">MTTASVMLVTAPTVQEQVDGVGFHEVDPDTPQLRVTDLGATRGDGVFETIGVIDGHPQSLTSHLERLAASAAMLDLPQPRLSVWRAAVQAVLAAVTPAPEMSVKVVLTRGEEGAGRCTGWVRVAPGPDLSRARADGVAVLTLDRGYRADVAETAPWLLQGAKYTSYAVNMAALRHARREGAEDVIFVSSDGAVLEGPTASVVLRLGDELVTPGTDQSILPGTTQDRVFRFAAEAGLSTRARRVEARELTDTEHIWLCSSLRLCAPVRRLDGRDLAVDHDLTARMLSWLRRVHD</sequence>
<evidence type="ECO:0000256" key="1">
    <source>
        <dbReference type="ARBA" id="ARBA00009320"/>
    </source>
</evidence>
<dbReference type="Pfam" id="PF01063">
    <property type="entry name" value="Aminotran_4"/>
    <property type="match status" value="1"/>
</dbReference>
<dbReference type="InterPro" id="IPR036038">
    <property type="entry name" value="Aminotransferase-like"/>
</dbReference>
<dbReference type="RefSeq" id="WP_089773043.1">
    <property type="nucleotide sequence ID" value="NZ_FNTX01000001.1"/>
</dbReference>